<keyword evidence="2" id="KW-1185">Reference proteome</keyword>
<dbReference type="AlphaFoldDB" id="A0A4R4WSB0"/>
<evidence type="ECO:0000313" key="2">
    <source>
        <dbReference type="Proteomes" id="UP000294543"/>
    </source>
</evidence>
<dbReference type="EMBL" id="SMKP01000045">
    <property type="protein sequence ID" value="TDD20454.1"/>
    <property type="molecule type" value="Genomic_DNA"/>
</dbReference>
<reference evidence="1 2" key="1">
    <citation type="submission" date="2019-03" db="EMBL/GenBank/DDBJ databases">
        <title>Draft genome sequences of novel Actinobacteria.</title>
        <authorList>
            <person name="Sahin N."/>
            <person name="Ay H."/>
            <person name="Saygin H."/>
        </authorList>
    </citation>
    <scope>NUCLEOTIDE SEQUENCE [LARGE SCALE GENOMIC DNA]</scope>
    <source>
        <strain evidence="1 2">KC712</strain>
    </source>
</reference>
<name>A0A4R4WSB0_9ACTN</name>
<comment type="caution">
    <text evidence="1">The sequence shown here is derived from an EMBL/GenBank/DDBJ whole genome shotgun (WGS) entry which is preliminary data.</text>
</comment>
<evidence type="ECO:0000313" key="1">
    <source>
        <dbReference type="EMBL" id="TDD20454.1"/>
    </source>
</evidence>
<sequence length="123" mass="13372">MTKILTLGLHPSAIDLSDHPGLDEATMATRIEQGEAALRAAGLDTVPCLISTDQDAAEKAVRERLSFDGPFDLAMIGAGLRALPEHTVLFERLINLLVTAEPGIRFCFNTSPETTIDAIRRWT</sequence>
<dbReference type="Proteomes" id="UP000294543">
    <property type="component" value="Unassembled WGS sequence"/>
</dbReference>
<organism evidence="1 2">
    <name type="scientific">Nonomuraea diastatica</name>
    <dbReference type="NCBI Taxonomy" id="1848329"/>
    <lineage>
        <taxon>Bacteria</taxon>
        <taxon>Bacillati</taxon>
        <taxon>Actinomycetota</taxon>
        <taxon>Actinomycetes</taxon>
        <taxon>Streptosporangiales</taxon>
        <taxon>Streptosporangiaceae</taxon>
        <taxon>Nonomuraea</taxon>
    </lineage>
</organism>
<protein>
    <submittedName>
        <fullName evidence="1">Uncharacterized protein</fullName>
    </submittedName>
</protein>
<accession>A0A4R4WSB0</accession>
<gene>
    <name evidence="1" type="ORF">E1294_17740</name>
</gene>
<dbReference type="RefSeq" id="WP_132509635.1">
    <property type="nucleotide sequence ID" value="NZ_SMKP01000045.1"/>
</dbReference>
<dbReference type="OrthoDB" id="1495085at2"/>
<proteinExistence type="predicted"/>